<keyword evidence="1" id="KW-1133">Transmembrane helix</keyword>
<dbReference type="Proteomes" id="UP000041770">
    <property type="component" value="Unassembled WGS sequence"/>
</dbReference>
<feature type="transmembrane region" description="Helical" evidence="1">
    <location>
        <begin position="12"/>
        <end position="32"/>
    </location>
</feature>
<keyword evidence="1" id="KW-0472">Membrane</keyword>
<evidence type="ECO:0000313" key="5">
    <source>
        <dbReference type="Proteomes" id="UP000046067"/>
    </source>
</evidence>
<dbReference type="EMBL" id="CWQY01000025">
    <property type="protein sequence ID" value="CSD07400.1"/>
    <property type="molecule type" value="Genomic_DNA"/>
</dbReference>
<evidence type="ECO:0000313" key="2">
    <source>
        <dbReference type="EMBL" id="CSC68892.1"/>
    </source>
</evidence>
<evidence type="ECO:0000313" key="4">
    <source>
        <dbReference type="Proteomes" id="UP000041770"/>
    </source>
</evidence>
<keyword evidence="1" id="KW-0812">Transmembrane</keyword>
<dbReference type="Proteomes" id="UP000046067">
    <property type="component" value="Unassembled WGS sequence"/>
</dbReference>
<proteinExistence type="predicted"/>
<sequence length="54" mass="6198">MKADNIKNETKPISLLSLILLFITLFVIFDLYPNDLELQVGVKCVHINGHRQTM</sequence>
<organism evidence="2 5">
    <name type="scientific">Vibrio cholerae</name>
    <dbReference type="NCBI Taxonomy" id="666"/>
    <lineage>
        <taxon>Bacteria</taxon>
        <taxon>Pseudomonadati</taxon>
        <taxon>Pseudomonadota</taxon>
        <taxon>Gammaproteobacteria</taxon>
        <taxon>Vibrionales</taxon>
        <taxon>Vibrionaceae</taxon>
        <taxon>Vibrio</taxon>
    </lineage>
</organism>
<dbReference type="EMBL" id="CWQJ01000027">
    <property type="protein sequence ID" value="CSC68892.1"/>
    <property type="molecule type" value="Genomic_DNA"/>
</dbReference>
<dbReference type="AlphaFoldDB" id="A0A655YSR4"/>
<reference evidence="4 5" key="1">
    <citation type="submission" date="2015-07" db="EMBL/GenBank/DDBJ databases">
        <authorList>
            <consortium name="Pathogen Informatics"/>
        </authorList>
    </citation>
    <scope>NUCLEOTIDE SEQUENCE [LARGE SCALE GENOMIC DNA]</scope>
    <source>
        <strain evidence="3 4">A316</strain>
        <strain evidence="2 5">A325</strain>
    </source>
</reference>
<accession>A0A655YSR4</accession>
<name>A0A655YSR4_VIBCL</name>
<protein>
    <submittedName>
        <fullName evidence="2">Uncharacterized protein</fullName>
    </submittedName>
</protein>
<evidence type="ECO:0000313" key="3">
    <source>
        <dbReference type="EMBL" id="CSD07400.1"/>
    </source>
</evidence>
<gene>
    <name evidence="3" type="ORF">ERS013200_03090</name>
    <name evidence="2" type="ORF">ERS013201_03278</name>
</gene>
<evidence type="ECO:0000256" key="1">
    <source>
        <dbReference type="SAM" id="Phobius"/>
    </source>
</evidence>